<dbReference type="CDD" id="cd03467">
    <property type="entry name" value="Rieske"/>
    <property type="match status" value="1"/>
</dbReference>
<dbReference type="EMBL" id="CP035758">
    <property type="protein sequence ID" value="QBD83617.1"/>
    <property type="molecule type" value="Genomic_DNA"/>
</dbReference>
<evidence type="ECO:0000259" key="6">
    <source>
        <dbReference type="PROSITE" id="PS51296"/>
    </source>
</evidence>
<proteinExistence type="predicted"/>
<keyword evidence="2" id="KW-0479">Metal-binding</keyword>
<evidence type="ECO:0000256" key="5">
    <source>
        <dbReference type="ARBA" id="ARBA00023157"/>
    </source>
</evidence>
<keyword evidence="8" id="KW-1185">Reference proteome</keyword>
<evidence type="ECO:0000313" key="7">
    <source>
        <dbReference type="EMBL" id="QBD83617.1"/>
    </source>
</evidence>
<keyword evidence="1" id="KW-0001">2Fe-2S</keyword>
<dbReference type="GO" id="GO:0051537">
    <property type="term" value="F:2 iron, 2 sulfur cluster binding"/>
    <property type="evidence" value="ECO:0007669"/>
    <property type="project" value="UniProtKB-KW"/>
</dbReference>
<evidence type="ECO:0000313" key="8">
    <source>
        <dbReference type="Proteomes" id="UP000290365"/>
    </source>
</evidence>
<dbReference type="Gene3D" id="2.102.10.10">
    <property type="entry name" value="Rieske [2Fe-2S] iron-sulphur domain"/>
    <property type="match status" value="1"/>
</dbReference>
<sequence length="129" mass="14014">MVPAEVPADWHFVTTLAQLGKEAVFFVADTIVGYVLRNDDDDDANSEGPAAPKEPVVALSAACTHMGCIVQWHDNDRHFHCPCHGGLFTEYGQPANKQGGLQYLKALPSLDVRVVDGKVYVRVPSAPLK</sequence>
<dbReference type="InterPro" id="IPR014349">
    <property type="entry name" value="Rieske_Fe-S_prot"/>
</dbReference>
<evidence type="ECO:0000256" key="2">
    <source>
        <dbReference type="ARBA" id="ARBA00022723"/>
    </source>
</evidence>
<feature type="domain" description="Rieske" evidence="6">
    <location>
        <begin position="56"/>
        <end position="121"/>
    </location>
</feature>
<dbReference type="InterPro" id="IPR017941">
    <property type="entry name" value="Rieske_2Fe-2S"/>
</dbReference>
<dbReference type="GO" id="GO:0016705">
    <property type="term" value="F:oxidoreductase activity, acting on paired donors, with incorporation or reduction of molecular oxygen"/>
    <property type="evidence" value="ECO:0007669"/>
    <property type="project" value="UniProtKB-ARBA"/>
</dbReference>
<dbReference type="InterPro" id="IPR036922">
    <property type="entry name" value="Rieske_2Fe-2S_sf"/>
</dbReference>
<dbReference type="KEGG" id="kbs:EPA93_28445"/>
<name>A0A4P6K5H1_KTERU</name>
<dbReference type="Proteomes" id="UP000290365">
    <property type="component" value="Chromosome"/>
</dbReference>
<reference evidence="7 8" key="1">
    <citation type="submission" date="2019-01" db="EMBL/GenBank/DDBJ databases">
        <title>Ktedonosporobacter rubrisoli SCAWS-G2.</title>
        <authorList>
            <person name="Huang Y."/>
            <person name="Yan B."/>
        </authorList>
    </citation>
    <scope>NUCLEOTIDE SEQUENCE [LARGE SCALE GENOMIC DNA]</scope>
    <source>
        <strain evidence="7 8">SCAWS-G2</strain>
    </source>
</reference>
<organism evidence="7 8">
    <name type="scientific">Ktedonosporobacter rubrisoli</name>
    <dbReference type="NCBI Taxonomy" id="2509675"/>
    <lineage>
        <taxon>Bacteria</taxon>
        <taxon>Bacillati</taxon>
        <taxon>Chloroflexota</taxon>
        <taxon>Ktedonobacteria</taxon>
        <taxon>Ktedonobacterales</taxon>
        <taxon>Ktedonosporobacteraceae</taxon>
        <taxon>Ktedonosporobacter</taxon>
    </lineage>
</organism>
<gene>
    <name evidence="7" type="ORF">EPA93_28445</name>
</gene>
<dbReference type="SUPFAM" id="SSF50022">
    <property type="entry name" value="ISP domain"/>
    <property type="match status" value="1"/>
</dbReference>
<dbReference type="AlphaFoldDB" id="A0A4P6K5H1"/>
<dbReference type="Pfam" id="PF00355">
    <property type="entry name" value="Rieske"/>
    <property type="match status" value="1"/>
</dbReference>
<dbReference type="GO" id="GO:0004497">
    <property type="term" value="F:monooxygenase activity"/>
    <property type="evidence" value="ECO:0007669"/>
    <property type="project" value="UniProtKB-ARBA"/>
</dbReference>
<keyword evidence="3" id="KW-0408">Iron</keyword>
<dbReference type="OrthoDB" id="9767869at2"/>
<evidence type="ECO:0000256" key="4">
    <source>
        <dbReference type="ARBA" id="ARBA00023014"/>
    </source>
</evidence>
<evidence type="ECO:0000256" key="1">
    <source>
        <dbReference type="ARBA" id="ARBA00022714"/>
    </source>
</evidence>
<keyword evidence="4" id="KW-0411">Iron-sulfur</keyword>
<keyword evidence="5" id="KW-1015">Disulfide bond</keyword>
<protein>
    <submittedName>
        <fullName evidence="7">Rieske (2Fe-2S) protein</fullName>
    </submittedName>
</protein>
<dbReference type="PANTHER" id="PTHR10134">
    <property type="entry name" value="CYTOCHROME B-C1 COMPLEX SUBUNIT RIESKE, MITOCHONDRIAL"/>
    <property type="match status" value="1"/>
</dbReference>
<accession>A0A4P6K5H1</accession>
<evidence type="ECO:0000256" key="3">
    <source>
        <dbReference type="ARBA" id="ARBA00023004"/>
    </source>
</evidence>
<dbReference type="GO" id="GO:0046872">
    <property type="term" value="F:metal ion binding"/>
    <property type="evidence" value="ECO:0007669"/>
    <property type="project" value="UniProtKB-KW"/>
</dbReference>
<dbReference type="PROSITE" id="PS51296">
    <property type="entry name" value="RIESKE"/>
    <property type="match status" value="1"/>
</dbReference>